<feature type="compositionally biased region" description="Polar residues" evidence="1">
    <location>
        <begin position="228"/>
        <end position="240"/>
    </location>
</feature>
<evidence type="ECO:0008006" key="4">
    <source>
        <dbReference type="Google" id="ProtNLM"/>
    </source>
</evidence>
<feature type="compositionally biased region" description="Low complexity" evidence="1">
    <location>
        <begin position="330"/>
        <end position="341"/>
    </location>
</feature>
<dbReference type="Proteomes" id="UP000287972">
    <property type="component" value="Unassembled WGS sequence"/>
</dbReference>
<gene>
    <name evidence="2" type="ORF">CEP51_008080</name>
</gene>
<protein>
    <recommendedName>
        <fullName evidence="4">VHS domain-containing protein</fullName>
    </recommendedName>
</protein>
<evidence type="ECO:0000256" key="1">
    <source>
        <dbReference type="SAM" id="MobiDB-lite"/>
    </source>
</evidence>
<comment type="caution">
    <text evidence="2">The sequence shown here is derived from an EMBL/GenBank/DDBJ whole genome shotgun (WGS) entry which is preliminary data.</text>
</comment>
<dbReference type="EMBL" id="NKCL01000203">
    <property type="protein sequence ID" value="RSL78588.1"/>
    <property type="molecule type" value="Genomic_DNA"/>
</dbReference>
<feature type="compositionally biased region" description="Basic and acidic residues" evidence="1">
    <location>
        <begin position="175"/>
        <end position="184"/>
    </location>
</feature>
<accession>A0A428RM45</accession>
<name>A0A428RM45_9HYPO</name>
<evidence type="ECO:0000313" key="3">
    <source>
        <dbReference type="Proteomes" id="UP000287972"/>
    </source>
</evidence>
<feature type="compositionally biased region" description="Polar residues" evidence="1">
    <location>
        <begin position="356"/>
        <end position="379"/>
    </location>
</feature>
<feature type="region of interest" description="Disordered" evidence="1">
    <location>
        <begin position="218"/>
        <end position="272"/>
    </location>
</feature>
<evidence type="ECO:0000313" key="2">
    <source>
        <dbReference type="EMBL" id="RSL78588.1"/>
    </source>
</evidence>
<proteinExistence type="predicted"/>
<dbReference type="AlphaFoldDB" id="A0A428RM45"/>
<feature type="region of interest" description="Disordered" evidence="1">
    <location>
        <begin position="148"/>
        <end position="201"/>
    </location>
</feature>
<feature type="region of interest" description="Disordered" evidence="1">
    <location>
        <begin position="356"/>
        <end position="404"/>
    </location>
</feature>
<feature type="region of interest" description="Disordered" evidence="1">
    <location>
        <begin position="422"/>
        <end position="451"/>
    </location>
</feature>
<sequence>MLHIIAECTERIDRLRDWQGRINYPSSVRAWLKRMDDLNKHWMGGQTFRAVFKYEQAASSKSVKDGCEACIMSAIGGRDKDLLDLRASLLSRTGTYGRKSRKEPRLLRLLESWIDHFGGDKAAAIRSQSEMLADTLRVVRVQVRNAKEAENKAKEAKNNAASSTPSRPPVSRAESVTKKVEREVIANNRARQGQGDRGWARNANGQVDYAYFRNRPSSWGSADEESNGGRSESASFQEVPSSDPDELDTHGERAGQEVSNWMNSRMEGQGLSAKERRRLFENDTHPAFGDYCPANSVASVLGIGRQPRFVHSESESGRQPRPRPTLNRPATAAGASASTAGGSVWEGVSVASFSQVGSHVPSHSGSTVARPSTMSTVSSRAPDLSAPRNAPGTRGAPTMVSLPPDDQPYLDFCKSMGMAVNSELLKPTRGQPSDEEGGDSPPPPSSIYSQD</sequence>
<keyword evidence="3" id="KW-1185">Reference proteome</keyword>
<feature type="compositionally biased region" description="Basic and acidic residues" evidence="1">
    <location>
        <begin position="148"/>
        <end position="157"/>
    </location>
</feature>
<organism evidence="2 3">
    <name type="scientific">Fusarium floridanum</name>
    <dbReference type="NCBI Taxonomy" id="1325733"/>
    <lineage>
        <taxon>Eukaryota</taxon>
        <taxon>Fungi</taxon>
        <taxon>Dikarya</taxon>
        <taxon>Ascomycota</taxon>
        <taxon>Pezizomycotina</taxon>
        <taxon>Sordariomycetes</taxon>
        <taxon>Hypocreomycetidae</taxon>
        <taxon>Hypocreales</taxon>
        <taxon>Nectriaceae</taxon>
        <taxon>Fusarium</taxon>
        <taxon>Fusarium solani species complex</taxon>
    </lineage>
</organism>
<reference evidence="2 3" key="1">
    <citation type="submission" date="2017-06" db="EMBL/GenBank/DDBJ databases">
        <title>Comparative genomic analysis of Ambrosia Fusariam Clade fungi.</title>
        <authorList>
            <person name="Stajich J.E."/>
            <person name="Carrillo J."/>
            <person name="Kijimoto T."/>
            <person name="Eskalen A."/>
            <person name="O'Donnell K."/>
            <person name="Kasson M."/>
        </authorList>
    </citation>
    <scope>NUCLEOTIDE SEQUENCE [LARGE SCALE GENOMIC DNA]</scope>
    <source>
        <strain evidence="2 3">NRRL62606</strain>
    </source>
</reference>
<feature type="region of interest" description="Disordered" evidence="1">
    <location>
        <begin position="310"/>
        <end position="341"/>
    </location>
</feature>